<dbReference type="GO" id="GO:0034087">
    <property type="term" value="P:establishment of mitotic sister chromatid cohesion"/>
    <property type="evidence" value="ECO:0007669"/>
    <property type="project" value="TreeGrafter"/>
</dbReference>
<name>A0A8X8BVS5_POPTO</name>
<comment type="caution">
    <text evidence="1">The sequence shown here is derived from an EMBL/GenBank/DDBJ whole genome shotgun (WGS) entry which is preliminary data.</text>
</comment>
<dbReference type="GO" id="GO:0140588">
    <property type="term" value="P:chromatin looping"/>
    <property type="evidence" value="ECO:0007669"/>
    <property type="project" value="InterPro"/>
</dbReference>
<gene>
    <name evidence="1" type="ORF">POTOM_060625</name>
</gene>
<dbReference type="GO" id="GO:0010468">
    <property type="term" value="P:regulation of gene expression"/>
    <property type="evidence" value="ECO:0007669"/>
    <property type="project" value="InterPro"/>
</dbReference>
<sequence length="90" mass="10447">MTFIQPFIFYLYAQHRPGIIDEIAQLLWKLPFSKRALRAYHLPDEEQRQIQMITALLIQMVQSSAYLPDALRQASSGNSISENPHTHTHI</sequence>
<dbReference type="PANTHER" id="PTHR21704">
    <property type="entry name" value="NIPPED-B-LIKE PROTEIN DELANGIN SCC2-RELATED"/>
    <property type="match status" value="1"/>
</dbReference>
<dbReference type="GO" id="GO:0061775">
    <property type="term" value="F:cohesin loader activity"/>
    <property type="evidence" value="ECO:0007669"/>
    <property type="project" value="InterPro"/>
</dbReference>
<keyword evidence="2" id="KW-1185">Reference proteome</keyword>
<dbReference type="GO" id="GO:0090694">
    <property type="term" value="C:Scc2-Scc4 cohesin loading complex"/>
    <property type="evidence" value="ECO:0007669"/>
    <property type="project" value="TreeGrafter"/>
</dbReference>
<dbReference type="AlphaFoldDB" id="A0A8X8BVS5"/>
<dbReference type="OrthoDB" id="418242at2759"/>
<dbReference type="InterPro" id="IPR033031">
    <property type="entry name" value="Scc2/Nipped-B"/>
</dbReference>
<dbReference type="GO" id="GO:0003682">
    <property type="term" value="F:chromatin binding"/>
    <property type="evidence" value="ECO:0007669"/>
    <property type="project" value="TreeGrafter"/>
</dbReference>
<organism evidence="1 2">
    <name type="scientific">Populus tomentosa</name>
    <name type="common">Chinese white poplar</name>
    <dbReference type="NCBI Taxonomy" id="118781"/>
    <lineage>
        <taxon>Eukaryota</taxon>
        <taxon>Viridiplantae</taxon>
        <taxon>Streptophyta</taxon>
        <taxon>Embryophyta</taxon>
        <taxon>Tracheophyta</taxon>
        <taxon>Spermatophyta</taxon>
        <taxon>Magnoliopsida</taxon>
        <taxon>eudicotyledons</taxon>
        <taxon>Gunneridae</taxon>
        <taxon>Pentapetalae</taxon>
        <taxon>rosids</taxon>
        <taxon>fabids</taxon>
        <taxon>Malpighiales</taxon>
        <taxon>Salicaceae</taxon>
        <taxon>Saliceae</taxon>
        <taxon>Populus</taxon>
    </lineage>
</organism>
<dbReference type="EMBL" id="JAAWWB010000811">
    <property type="protein sequence ID" value="KAG6736521.1"/>
    <property type="molecule type" value="Genomic_DNA"/>
</dbReference>
<protein>
    <submittedName>
        <fullName evidence="1">Uncharacterized protein</fullName>
    </submittedName>
</protein>
<dbReference type="GO" id="GO:0071169">
    <property type="term" value="P:establishment of protein localization to chromatin"/>
    <property type="evidence" value="ECO:0007669"/>
    <property type="project" value="TreeGrafter"/>
</dbReference>
<accession>A0A8X8BVS5</accession>
<dbReference type="PANTHER" id="PTHR21704:SF18">
    <property type="entry name" value="NIPPED-B-LIKE PROTEIN"/>
    <property type="match status" value="1"/>
</dbReference>
<evidence type="ECO:0000313" key="1">
    <source>
        <dbReference type="EMBL" id="KAG6736521.1"/>
    </source>
</evidence>
<dbReference type="Proteomes" id="UP000886885">
    <property type="component" value="Unassembled WGS sequence"/>
</dbReference>
<proteinExistence type="predicted"/>
<dbReference type="GO" id="GO:1990414">
    <property type="term" value="P:replication-born double-strand break repair via sister chromatid exchange"/>
    <property type="evidence" value="ECO:0007669"/>
    <property type="project" value="TreeGrafter"/>
</dbReference>
<reference evidence="1" key="1">
    <citation type="journal article" date="2020" name="bioRxiv">
        <title>Hybrid origin of Populus tomentosa Carr. identified through genome sequencing and phylogenomic analysis.</title>
        <authorList>
            <person name="An X."/>
            <person name="Gao K."/>
            <person name="Chen Z."/>
            <person name="Li J."/>
            <person name="Yang X."/>
            <person name="Yang X."/>
            <person name="Zhou J."/>
            <person name="Guo T."/>
            <person name="Zhao T."/>
            <person name="Huang S."/>
            <person name="Miao D."/>
            <person name="Khan W.U."/>
            <person name="Rao P."/>
            <person name="Ye M."/>
            <person name="Lei B."/>
            <person name="Liao W."/>
            <person name="Wang J."/>
            <person name="Ji L."/>
            <person name="Li Y."/>
            <person name="Guo B."/>
            <person name="Mustafa N.S."/>
            <person name="Li S."/>
            <person name="Yun Q."/>
            <person name="Keller S.R."/>
            <person name="Mao J."/>
            <person name="Zhang R."/>
            <person name="Strauss S.H."/>
        </authorList>
    </citation>
    <scope>NUCLEOTIDE SEQUENCE</scope>
    <source>
        <strain evidence="1">GM15</strain>
        <tissue evidence="1">Leaf</tissue>
    </source>
</reference>
<evidence type="ECO:0000313" key="2">
    <source>
        <dbReference type="Proteomes" id="UP000886885"/>
    </source>
</evidence>